<keyword evidence="5 9" id="KW-0460">Magnesium</keyword>
<evidence type="ECO:0000256" key="6">
    <source>
        <dbReference type="ARBA" id="ARBA00022915"/>
    </source>
</evidence>
<evidence type="ECO:0000256" key="8">
    <source>
        <dbReference type="ARBA" id="ARBA00023315"/>
    </source>
</evidence>
<dbReference type="CDD" id="cd04649">
    <property type="entry name" value="LbH_THP_succinylT_putative"/>
    <property type="match status" value="1"/>
</dbReference>
<keyword evidence="7 9" id="KW-0457">Lysine biosynthesis</keyword>
<proteinExistence type="inferred from homology"/>
<dbReference type="InterPro" id="IPR026586">
    <property type="entry name" value="Type2_DapD"/>
</dbReference>
<dbReference type="GO" id="GO:0008666">
    <property type="term" value="F:2,3,4,5-tetrahydropyridine-2,6-dicarboxylate N-succinyltransferase activity"/>
    <property type="evidence" value="ECO:0007669"/>
    <property type="project" value="UniProtKB-UniRule"/>
</dbReference>
<evidence type="ECO:0000256" key="9">
    <source>
        <dbReference type="HAMAP-Rule" id="MF_02122"/>
    </source>
</evidence>
<feature type="active site" description="Acyl-anhydride intermediate" evidence="9">
    <location>
        <position position="182"/>
    </location>
</feature>
<comment type="catalytic activity">
    <reaction evidence="9">
        <text>(S)-2,3,4,5-tetrahydrodipicolinate + succinyl-CoA + H2O = (S)-2-succinylamino-6-oxoheptanedioate + CoA</text>
        <dbReference type="Rhea" id="RHEA:17325"/>
        <dbReference type="ChEBI" id="CHEBI:15377"/>
        <dbReference type="ChEBI" id="CHEBI:15685"/>
        <dbReference type="ChEBI" id="CHEBI:16845"/>
        <dbReference type="ChEBI" id="CHEBI:57287"/>
        <dbReference type="ChEBI" id="CHEBI:57292"/>
        <dbReference type="EC" id="2.3.1.117"/>
    </reaction>
</comment>
<evidence type="ECO:0000256" key="7">
    <source>
        <dbReference type="ARBA" id="ARBA00023154"/>
    </source>
</evidence>
<keyword evidence="6 9" id="KW-0220">Diaminopimelate biosynthesis</keyword>
<dbReference type="Gene3D" id="3.30.70.2010">
    <property type="match status" value="1"/>
</dbReference>
<dbReference type="InterPro" id="IPR001451">
    <property type="entry name" value="Hexapep"/>
</dbReference>
<keyword evidence="3 9" id="KW-0808">Transferase</keyword>
<comment type="subcellular location">
    <subcellularLocation>
        <location evidence="9">Cytoplasm</location>
    </subcellularLocation>
</comment>
<keyword evidence="2 9" id="KW-0028">Amino-acid biosynthesis</keyword>
<dbReference type="GO" id="GO:0005737">
    <property type="term" value="C:cytoplasm"/>
    <property type="evidence" value="ECO:0007669"/>
    <property type="project" value="UniProtKB-SubCell"/>
</dbReference>
<dbReference type="InterPro" id="IPR011004">
    <property type="entry name" value="Trimer_LpxA-like_sf"/>
</dbReference>
<feature type="binding site" evidence="9">
    <location>
        <position position="202"/>
    </location>
    <ligand>
        <name>succinyl-CoA</name>
        <dbReference type="ChEBI" id="CHEBI:57292"/>
    </ligand>
</feature>
<comment type="pathway">
    <text evidence="9">Amino-acid biosynthesis; L-lysine biosynthesis via DAP pathway; LL-2,6-diaminopimelate from (S)-tetrahydrodipicolinate (succinylase route): step 1/3.</text>
</comment>
<dbReference type="NCBIfam" id="TIGR03535">
    <property type="entry name" value="DapD_actino"/>
    <property type="match status" value="1"/>
</dbReference>
<feature type="domain" description="2,3,4,5-tetrahydropyridine-2,6-dicarboxylate N-succinyltransferase middle" evidence="10">
    <location>
        <begin position="93"/>
        <end position="133"/>
    </location>
</feature>
<evidence type="ECO:0000256" key="1">
    <source>
        <dbReference type="ARBA" id="ARBA00022490"/>
    </source>
</evidence>
<dbReference type="Pfam" id="PF14602">
    <property type="entry name" value="Hexapep_2"/>
    <property type="match status" value="1"/>
</dbReference>
<evidence type="ECO:0000256" key="4">
    <source>
        <dbReference type="ARBA" id="ARBA00022723"/>
    </source>
</evidence>
<keyword evidence="12" id="KW-1185">Reference proteome</keyword>
<feature type="binding site" evidence="9">
    <location>
        <position position="149"/>
    </location>
    <ligand>
        <name>Mg(2+)</name>
        <dbReference type="ChEBI" id="CHEBI:18420"/>
        <label>1</label>
        <note>ligand shared between trimeric partners</note>
    </ligand>
</feature>
<comment type="function">
    <text evidence="9">Catalyzes the conversion of the cyclic tetrahydrodipicolinate (THDP) into the acyclic N-succinyl-L-2-amino-6-oxopimelate using succinyl-CoA.</text>
</comment>
<feature type="binding site" evidence="9">
    <location>
        <begin position="240"/>
        <end position="241"/>
    </location>
    <ligand>
        <name>succinyl-CoA</name>
        <dbReference type="ChEBI" id="CHEBI:57292"/>
    </ligand>
</feature>
<dbReference type="Proteomes" id="UP001149140">
    <property type="component" value="Unassembled WGS sequence"/>
</dbReference>
<comment type="similarity">
    <text evidence="9">Belongs to the type 2 tetrahydrodipicolinate N-succinyltransferase family.</text>
</comment>
<evidence type="ECO:0000256" key="3">
    <source>
        <dbReference type="ARBA" id="ARBA00022679"/>
    </source>
</evidence>
<dbReference type="Pfam" id="PF14789">
    <property type="entry name" value="THDPS_M"/>
    <property type="match status" value="1"/>
</dbReference>
<evidence type="ECO:0000256" key="5">
    <source>
        <dbReference type="ARBA" id="ARBA00022842"/>
    </source>
</evidence>
<evidence type="ECO:0000256" key="2">
    <source>
        <dbReference type="ARBA" id="ARBA00022605"/>
    </source>
</evidence>
<comment type="subunit">
    <text evidence="9">Homotrimer.</text>
</comment>
<dbReference type="GO" id="GO:0009089">
    <property type="term" value="P:lysine biosynthetic process via diaminopimelate"/>
    <property type="evidence" value="ECO:0007669"/>
    <property type="project" value="UniProtKB-UniRule"/>
</dbReference>
<dbReference type="HAMAP" id="MF_02122">
    <property type="entry name" value="DapD_type2"/>
    <property type="match status" value="1"/>
</dbReference>
<keyword evidence="1 9" id="KW-0963">Cytoplasm</keyword>
<comment type="caution">
    <text evidence="11">The sequence shown here is derived from an EMBL/GenBank/DDBJ whole genome shotgun (WGS) entry which is preliminary data.</text>
</comment>
<dbReference type="GO" id="GO:0019877">
    <property type="term" value="P:diaminopimelate biosynthetic process"/>
    <property type="evidence" value="ECO:0007669"/>
    <property type="project" value="UniProtKB-UniRule"/>
</dbReference>
<feature type="binding site" evidence="9">
    <location>
        <position position="166"/>
    </location>
    <ligand>
        <name>Mg(2+)</name>
        <dbReference type="ChEBI" id="CHEBI:18420"/>
        <label>2</label>
        <note>ligand shared between trimeric partners</note>
    </ligand>
</feature>
<organism evidence="11 12">
    <name type="scientific">Solirubrobacter ginsenosidimutans</name>
    <dbReference type="NCBI Taxonomy" id="490573"/>
    <lineage>
        <taxon>Bacteria</taxon>
        <taxon>Bacillati</taxon>
        <taxon>Actinomycetota</taxon>
        <taxon>Thermoleophilia</taxon>
        <taxon>Solirubrobacterales</taxon>
        <taxon>Solirubrobacteraceae</taxon>
        <taxon>Solirubrobacter</taxon>
    </lineage>
</organism>
<dbReference type="Gene3D" id="3.30.60.70">
    <property type="entry name" value="Trimeric LpxA-like enzymes"/>
    <property type="match status" value="1"/>
</dbReference>
<dbReference type="GO" id="GO:0000287">
    <property type="term" value="F:magnesium ion binding"/>
    <property type="evidence" value="ECO:0007669"/>
    <property type="project" value="UniProtKB-UniRule"/>
</dbReference>
<dbReference type="EC" id="2.3.1.117" evidence="9"/>
<feature type="binding site" evidence="9">
    <location>
        <position position="199"/>
    </location>
    <ligand>
        <name>succinyl-CoA</name>
        <dbReference type="ChEBI" id="CHEBI:57292"/>
    </ligand>
</feature>
<dbReference type="SUPFAM" id="SSF51161">
    <property type="entry name" value="Trimeric LpxA-like enzymes"/>
    <property type="match status" value="1"/>
</dbReference>
<evidence type="ECO:0000313" key="11">
    <source>
        <dbReference type="EMBL" id="MDA0165077.1"/>
    </source>
</evidence>
<dbReference type="InterPro" id="IPR019875">
    <property type="entry name" value="DapD_actinobacteria"/>
</dbReference>
<dbReference type="InterPro" id="IPR032784">
    <property type="entry name" value="THDPS_M"/>
</dbReference>
<feature type="binding site" evidence="9">
    <location>
        <position position="225"/>
    </location>
    <ligand>
        <name>succinyl-CoA</name>
        <dbReference type="ChEBI" id="CHEBI:57292"/>
    </ligand>
</feature>
<evidence type="ECO:0000259" key="10">
    <source>
        <dbReference type="Pfam" id="PF14789"/>
    </source>
</evidence>
<evidence type="ECO:0000313" key="12">
    <source>
        <dbReference type="Proteomes" id="UP001149140"/>
    </source>
</evidence>
<reference evidence="11" key="1">
    <citation type="submission" date="2022-10" db="EMBL/GenBank/DDBJ databases">
        <title>The WGS of Solirubrobacter ginsenosidimutans DSM 21036.</title>
        <authorList>
            <person name="Jiang Z."/>
        </authorList>
    </citation>
    <scope>NUCLEOTIDE SEQUENCE</scope>
    <source>
        <strain evidence="11">DSM 21036</strain>
    </source>
</reference>
<dbReference type="RefSeq" id="WP_270044333.1">
    <property type="nucleotide sequence ID" value="NZ_JAPDOD010000041.1"/>
</dbReference>
<feature type="binding site" evidence="9">
    <location>
        <begin position="273"/>
        <end position="276"/>
    </location>
    <ligand>
        <name>succinyl-CoA</name>
        <dbReference type="ChEBI" id="CHEBI:57292"/>
    </ligand>
</feature>
<name>A0A9X3S508_9ACTN</name>
<protein>
    <recommendedName>
        <fullName evidence="9">2,3,4,5-tetrahydropyridine-2,6-dicarboxylate N-succinyltransferase</fullName>
        <ecNumber evidence="9">2.3.1.117</ecNumber>
    </recommendedName>
    <alternativeName>
        <fullName evidence="9">Tetrahydrodipicolinate N-succinyltransferase</fullName>
        <shortName evidence="9">THDP succinyltransferase</shortName>
        <shortName evidence="9">THP succinyltransferase</shortName>
    </alternativeName>
    <alternativeName>
        <fullName evidence="9">Tetrahydropicolinate succinylase</fullName>
    </alternativeName>
</protein>
<keyword evidence="8 9" id="KW-0012">Acyltransferase</keyword>
<feature type="binding site" evidence="9">
    <location>
        <position position="248"/>
    </location>
    <ligand>
        <name>succinyl-CoA</name>
        <dbReference type="ChEBI" id="CHEBI:57292"/>
    </ligand>
</feature>
<dbReference type="EMBL" id="JAPDOD010000041">
    <property type="protein sequence ID" value="MDA0165077.1"/>
    <property type="molecule type" value="Genomic_DNA"/>
</dbReference>
<feature type="binding site" evidence="9">
    <location>
        <position position="184"/>
    </location>
    <ligand>
        <name>succinyl-CoA</name>
        <dbReference type="ChEBI" id="CHEBI:57292"/>
    </ligand>
</feature>
<gene>
    <name evidence="9 11" type="primary">dapD</name>
    <name evidence="11" type="ORF">OM076_32710</name>
</gene>
<accession>A0A9X3S508</accession>
<sequence length="301" mass="31479">MSAWGAGIATYAHDKILEVFYPAPQLGHAGAPLDFEEVTDELRGTRQAAIVTTIEDLQAPPSGTADAYLRLHLLSHRLVKPREINMDGIFGALPNVAWTSLGPVDPADLTRVQLQARREGRPLQVFSLDKFPRMTDYVTPSGVRVADADRVRLGAHLADGTTVMHEGFVNFNAGTLGHSMVEGRISAGVIVGDGSDVGGGSSIMGTLSGGGSEVISIGERCLLGANAGIGISLGDDCTVEAGLYVTAGTLITLPDGEVVKGRDLSGANGLLFRRNSRTGTVEALPRSGNWSGLNAALHAND</sequence>
<dbReference type="InterPro" id="IPR038361">
    <property type="entry name" value="THDPS_M_sf"/>
</dbReference>
<keyword evidence="4 9" id="KW-0479">Metal-binding</keyword>
<feature type="binding site" evidence="9">
    <location>
        <position position="260"/>
    </location>
    <ligand>
        <name>succinyl-CoA</name>
        <dbReference type="ChEBI" id="CHEBI:57292"/>
    </ligand>
</feature>
<dbReference type="Gene3D" id="2.160.10.10">
    <property type="entry name" value="Hexapeptide repeat proteins"/>
    <property type="match status" value="1"/>
</dbReference>
<dbReference type="AlphaFoldDB" id="A0A9X3S508"/>